<evidence type="ECO:0000313" key="1">
    <source>
        <dbReference type="EMBL" id="PIR76211.1"/>
    </source>
</evidence>
<proteinExistence type="predicted"/>
<protein>
    <submittedName>
        <fullName evidence="1">Uncharacterized protein</fullName>
    </submittedName>
</protein>
<dbReference type="Proteomes" id="UP000231530">
    <property type="component" value="Unassembled WGS sequence"/>
</dbReference>
<organism evidence="1 2">
    <name type="scientific">Candidatus Magasanikbacteria bacterium CG10_big_fil_rev_8_21_14_0_10_42_10</name>
    <dbReference type="NCBI Taxonomy" id="1974649"/>
    <lineage>
        <taxon>Bacteria</taxon>
        <taxon>Candidatus Magasanikiibacteriota</taxon>
    </lineage>
</organism>
<evidence type="ECO:0000313" key="2">
    <source>
        <dbReference type="Proteomes" id="UP000231530"/>
    </source>
</evidence>
<dbReference type="EMBL" id="PFBY01000037">
    <property type="protein sequence ID" value="PIR76211.1"/>
    <property type="molecule type" value="Genomic_DNA"/>
</dbReference>
<dbReference type="AlphaFoldDB" id="A0A2H0TVP0"/>
<comment type="caution">
    <text evidence="1">The sequence shown here is derived from an EMBL/GenBank/DDBJ whole genome shotgun (WGS) entry which is preliminary data.</text>
</comment>
<dbReference type="PROSITE" id="PS51257">
    <property type="entry name" value="PROKAR_LIPOPROTEIN"/>
    <property type="match status" value="1"/>
</dbReference>
<accession>A0A2H0TVP0</accession>
<sequence length="176" mass="19645">MRVTIIVMSLVLIAIWISGCYTDITGVHHGTSDVIQPSGNNLPTVITHDVGERMFGKVVCSGTCNITIIRPDGTAVPLWYKWGDVFLLDETTTLDHYVASEEDTYFELVEDEWIVLVLEDAPPENGGPPMVLISHQQAFQFTNNFGEPTCFLDIWDMDVGARHEYFVLFVPGGTCF</sequence>
<reference evidence="2" key="1">
    <citation type="submission" date="2017-09" db="EMBL/GenBank/DDBJ databases">
        <title>Depth-based differentiation of microbial function through sediment-hosted aquifers and enrichment of novel symbionts in the deep terrestrial subsurface.</title>
        <authorList>
            <person name="Probst A.J."/>
            <person name="Ladd B."/>
            <person name="Jarett J.K."/>
            <person name="Geller-Mcgrath D.E."/>
            <person name="Sieber C.M.K."/>
            <person name="Emerson J.B."/>
            <person name="Anantharaman K."/>
            <person name="Thomas B.C."/>
            <person name="Malmstrom R."/>
            <person name="Stieglmeier M."/>
            <person name="Klingl A."/>
            <person name="Woyke T."/>
            <person name="Ryan C.M."/>
            <person name="Banfield J.F."/>
        </authorList>
    </citation>
    <scope>NUCLEOTIDE SEQUENCE [LARGE SCALE GENOMIC DNA]</scope>
</reference>
<gene>
    <name evidence="1" type="ORF">COU32_03355</name>
</gene>
<name>A0A2H0TVP0_9BACT</name>